<proteinExistence type="predicted"/>
<dbReference type="RefSeq" id="WP_315949931.1">
    <property type="nucleotide sequence ID" value="NZ_JAWCUD010000001.1"/>
</dbReference>
<evidence type="ECO:0000313" key="3">
    <source>
        <dbReference type="Proteomes" id="UP001260980"/>
    </source>
</evidence>
<keyword evidence="3" id="KW-1185">Reference proteome</keyword>
<sequence>MRKVIMFNRVSIDGFYKGINGEIDWFIHDPEVDKAAHEMMNPDTIFFGRATYRMFEGYWPQVANNPNAPAGARAMANELNEMTKIVFSSTMERASWENSRLVNGDIAKFVQEIRQEDGADIVIFGSGSIVQQLFNAELIDEYLFVVTPVVLGSGKPLFHDASGRQNLKLKETRSFRSGNVLLHYEK</sequence>
<feature type="domain" description="Bacterial bifunctional deaminase-reductase C-terminal" evidence="1">
    <location>
        <begin position="2"/>
        <end position="180"/>
    </location>
</feature>
<dbReference type="Pfam" id="PF01872">
    <property type="entry name" value="RibD_C"/>
    <property type="match status" value="1"/>
</dbReference>
<protein>
    <submittedName>
        <fullName evidence="2">Dihydrofolate reductase family protein</fullName>
    </submittedName>
</protein>
<dbReference type="PANTHER" id="PTHR38011">
    <property type="entry name" value="DIHYDROFOLATE REDUCTASE FAMILY PROTEIN (AFU_ORTHOLOGUE AFUA_8G06820)"/>
    <property type="match status" value="1"/>
</dbReference>
<name>A0ABU3R8B7_9BACL</name>
<evidence type="ECO:0000259" key="1">
    <source>
        <dbReference type="Pfam" id="PF01872"/>
    </source>
</evidence>
<accession>A0ABU3R8B7</accession>
<gene>
    <name evidence="2" type="ORF">RQP52_05375</name>
</gene>
<dbReference type="InterPro" id="IPR024072">
    <property type="entry name" value="DHFR-like_dom_sf"/>
</dbReference>
<organism evidence="2 3">
    <name type="scientific">Paenibacillus violae</name>
    <dbReference type="NCBI Taxonomy" id="3077234"/>
    <lineage>
        <taxon>Bacteria</taxon>
        <taxon>Bacillati</taxon>
        <taxon>Bacillota</taxon>
        <taxon>Bacilli</taxon>
        <taxon>Bacillales</taxon>
        <taxon>Paenibacillaceae</taxon>
        <taxon>Paenibacillus</taxon>
    </lineage>
</organism>
<dbReference type="InterPro" id="IPR002734">
    <property type="entry name" value="RibDG_C"/>
</dbReference>
<dbReference type="PANTHER" id="PTHR38011:SF11">
    <property type="entry name" value="2,5-DIAMINO-6-RIBOSYLAMINO-4(3H)-PYRIMIDINONE 5'-PHOSPHATE REDUCTASE"/>
    <property type="match status" value="1"/>
</dbReference>
<dbReference type="SUPFAM" id="SSF53597">
    <property type="entry name" value="Dihydrofolate reductase-like"/>
    <property type="match status" value="1"/>
</dbReference>
<evidence type="ECO:0000313" key="2">
    <source>
        <dbReference type="EMBL" id="MDU0200511.1"/>
    </source>
</evidence>
<dbReference type="Gene3D" id="3.40.430.10">
    <property type="entry name" value="Dihydrofolate Reductase, subunit A"/>
    <property type="match status" value="1"/>
</dbReference>
<dbReference type="Proteomes" id="UP001260980">
    <property type="component" value="Unassembled WGS sequence"/>
</dbReference>
<dbReference type="EMBL" id="JAWCUD010000001">
    <property type="protein sequence ID" value="MDU0200511.1"/>
    <property type="molecule type" value="Genomic_DNA"/>
</dbReference>
<dbReference type="InterPro" id="IPR050765">
    <property type="entry name" value="Riboflavin_Biosynth_HTPR"/>
</dbReference>
<reference evidence="2 3" key="1">
    <citation type="submission" date="2023-10" db="EMBL/GenBank/DDBJ databases">
        <title>Paenibacillus strain PFR10 Genome sequencing and assembly.</title>
        <authorList>
            <person name="Kim I."/>
        </authorList>
    </citation>
    <scope>NUCLEOTIDE SEQUENCE [LARGE SCALE GENOMIC DNA]</scope>
    <source>
        <strain evidence="2 3">PFR10</strain>
    </source>
</reference>
<comment type="caution">
    <text evidence="2">The sequence shown here is derived from an EMBL/GenBank/DDBJ whole genome shotgun (WGS) entry which is preliminary data.</text>
</comment>